<name>A0AAV3YMX8_9GAST</name>
<proteinExistence type="predicted"/>
<accession>A0AAV3YMX8</accession>
<keyword evidence="3" id="KW-1185">Reference proteome</keyword>
<feature type="region of interest" description="Disordered" evidence="1">
    <location>
        <begin position="1"/>
        <end position="28"/>
    </location>
</feature>
<dbReference type="Proteomes" id="UP000735302">
    <property type="component" value="Unassembled WGS sequence"/>
</dbReference>
<gene>
    <name evidence="2" type="ORF">PoB_000997200</name>
</gene>
<evidence type="ECO:0000256" key="1">
    <source>
        <dbReference type="SAM" id="MobiDB-lite"/>
    </source>
</evidence>
<organism evidence="2 3">
    <name type="scientific">Plakobranchus ocellatus</name>
    <dbReference type="NCBI Taxonomy" id="259542"/>
    <lineage>
        <taxon>Eukaryota</taxon>
        <taxon>Metazoa</taxon>
        <taxon>Spiralia</taxon>
        <taxon>Lophotrochozoa</taxon>
        <taxon>Mollusca</taxon>
        <taxon>Gastropoda</taxon>
        <taxon>Heterobranchia</taxon>
        <taxon>Euthyneura</taxon>
        <taxon>Panpulmonata</taxon>
        <taxon>Sacoglossa</taxon>
        <taxon>Placobranchoidea</taxon>
        <taxon>Plakobranchidae</taxon>
        <taxon>Plakobranchus</taxon>
    </lineage>
</organism>
<evidence type="ECO:0000313" key="3">
    <source>
        <dbReference type="Proteomes" id="UP000735302"/>
    </source>
</evidence>
<protein>
    <submittedName>
        <fullName evidence="2">Uncharacterized protein</fullName>
    </submittedName>
</protein>
<reference evidence="2 3" key="1">
    <citation type="journal article" date="2021" name="Elife">
        <title>Chloroplast acquisition without the gene transfer in kleptoplastic sea slugs, Plakobranchus ocellatus.</title>
        <authorList>
            <person name="Maeda T."/>
            <person name="Takahashi S."/>
            <person name="Yoshida T."/>
            <person name="Shimamura S."/>
            <person name="Takaki Y."/>
            <person name="Nagai Y."/>
            <person name="Toyoda A."/>
            <person name="Suzuki Y."/>
            <person name="Arimoto A."/>
            <person name="Ishii H."/>
            <person name="Satoh N."/>
            <person name="Nishiyama T."/>
            <person name="Hasebe M."/>
            <person name="Maruyama T."/>
            <person name="Minagawa J."/>
            <person name="Obokata J."/>
            <person name="Shigenobu S."/>
        </authorList>
    </citation>
    <scope>NUCLEOTIDE SEQUENCE [LARGE SCALE GENOMIC DNA]</scope>
</reference>
<evidence type="ECO:0000313" key="2">
    <source>
        <dbReference type="EMBL" id="GFN83466.1"/>
    </source>
</evidence>
<dbReference type="EMBL" id="BLXT01001203">
    <property type="protein sequence ID" value="GFN83466.1"/>
    <property type="molecule type" value="Genomic_DNA"/>
</dbReference>
<comment type="caution">
    <text evidence="2">The sequence shown here is derived from an EMBL/GenBank/DDBJ whole genome shotgun (WGS) entry which is preliminary data.</text>
</comment>
<dbReference type="AlphaFoldDB" id="A0AAV3YMX8"/>
<feature type="compositionally biased region" description="Low complexity" evidence="1">
    <location>
        <begin position="1"/>
        <end position="12"/>
    </location>
</feature>
<sequence>MDLGLSGSPSGQGPSGGVQTPNSRVPADFRADSLSAVIPTPQKPDVTKVVFRLYRTKTKHFQPQKRNHFLRFVPTACIKQDVTEC</sequence>